<evidence type="ECO:0000256" key="4">
    <source>
        <dbReference type="ARBA" id="ARBA00022759"/>
    </source>
</evidence>
<dbReference type="InterPro" id="IPR041373">
    <property type="entry name" value="RT_RNaseH"/>
</dbReference>
<accession>A0A5B6UXW1</accession>
<sequence>MLSIYRLFYRFCARNSCMQSSVNEVGFLGRVISADGIRVYPSKLFAIFSWKAPKIILEVCRCLGLAGYYRRFVKNFSINTLPMTKLLLKNVEFIWSDKCHVDLEKNVIYSDASLNGLGCVLMQAIKVIAYASRQLKPHERNYSTHDLELAAIIFFFEDLANYLQHRWLELLKDYDFIFDYHPGKANVVVDVFSCKSLFALRALNTQMTWNHDVSLLAELKIKSTDQSTEFSVDVDGLMYFHNRLCVPNNLELKQDILSEAYSSMYSIHPGNMKMFCDLK</sequence>
<keyword evidence="5" id="KW-0378">Hydrolase</keyword>
<reference evidence="9" key="1">
    <citation type="journal article" date="2019" name="Plant Biotechnol. J.">
        <title>Genome sequencing of the Australian wild diploid species Gossypium australe highlights disease resistance and delayed gland morphogenesis.</title>
        <authorList>
            <person name="Cai Y."/>
            <person name="Cai X."/>
            <person name="Wang Q."/>
            <person name="Wang P."/>
            <person name="Zhang Y."/>
            <person name="Cai C."/>
            <person name="Xu Y."/>
            <person name="Wang K."/>
            <person name="Zhou Z."/>
            <person name="Wang C."/>
            <person name="Geng S."/>
            <person name="Li B."/>
            <person name="Dong Q."/>
            <person name="Hou Y."/>
            <person name="Wang H."/>
            <person name="Ai P."/>
            <person name="Liu Z."/>
            <person name="Yi F."/>
            <person name="Sun M."/>
            <person name="An G."/>
            <person name="Cheng J."/>
            <person name="Zhang Y."/>
            <person name="Shi Q."/>
            <person name="Xie Y."/>
            <person name="Shi X."/>
            <person name="Chang Y."/>
            <person name="Huang F."/>
            <person name="Chen Y."/>
            <person name="Hong S."/>
            <person name="Mi L."/>
            <person name="Sun Q."/>
            <person name="Zhang L."/>
            <person name="Zhou B."/>
            <person name="Peng R."/>
            <person name="Zhang X."/>
            <person name="Liu F."/>
        </authorList>
    </citation>
    <scope>NUCLEOTIDE SEQUENCE [LARGE SCALE GENOMIC DNA]</scope>
    <source>
        <strain evidence="9">cv. PA1801</strain>
    </source>
</reference>
<dbReference type="InterPro" id="IPR043128">
    <property type="entry name" value="Rev_trsase/Diguanyl_cyclase"/>
</dbReference>
<evidence type="ECO:0000259" key="7">
    <source>
        <dbReference type="Pfam" id="PF17917"/>
    </source>
</evidence>
<comment type="caution">
    <text evidence="8">The sequence shown here is derived from an EMBL/GenBank/DDBJ whole genome shotgun (WGS) entry which is preliminary data.</text>
</comment>
<dbReference type="Proteomes" id="UP000325315">
    <property type="component" value="Unassembled WGS sequence"/>
</dbReference>
<dbReference type="SUPFAM" id="SSF56672">
    <property type="entry name" value="DNA/RNA polymerases"/>
    <property type="match status" value="1"/>
</dbReference>
<name>A0A5B6UXW1_9ROSI</name>
<dbReference type="AlphaFoldDB" id="A0A5B6UXW1"/>
<keyword evidence="1" id="KW-0808">Transferase</keyword>
<evidence type="ECO:0000256" key="2">
    <source>
        <dbReference type="ARBA" id="ARBA00022695"/>
    </source>
</evidence>
<dbReference type="InterPro" id="IPR043502">
    <property type="entry name" value="DNA/RNA_pol_sf"/>
</dbReference>
<dbReference type="GO" id="GO:0004519">
    <property type="term" value="F:endonuclease activity"/>
    <property type="evidence" value="ECO:0007669"/>
    <property type="project" value="UniProtKB-KW"/>
</dbReference>
<dbReference type="EMBL" id="SMMG02000009">
    <property type="protein sequence ID" value="KAA3461474.1"/>
    <property type="molecule type" value="Genomic_DNA"/>
</dbReference>
<keyword evidence="6" id="KW-0695">RNA-directed DNA polymerase</keyword>
<feature type="domain" description="Reverse transcriptase RNase H-like" evidence="7">
    <location>
        <begin position="106"/>
        <end position="174"/>
    </location>
</feature>
<dbReference type="PANTHER" id="PTHR34072:SF52">
    <property type="entry name" value="RIBONUCLEASE H"/>
    <property type="match status" value="1"/>
</dbReference>
<evidence type="ECO:0000256" key="6">
    <source>
        <dbReference type="ARBA" id="ARBA00022918"/>
    </source>
</evidence>
<dbReference type="GO" id="GO:0003964">
    <property type="term" value="F:RNA-directed DNA polymerase activity"/>
    <property type="evidence" value="ECO:0007669"/>
    <property type="project" value="UniProtKB-KW"/>
</dbReference>
<keyword evidence="4" id="KW-0255">Endonuclease</keyword>
<dbReference type="GO" id="GO:0016787">
    <property type="term" value="F:hydrolase activity"/>
    <property type="evidence" value="ECO:0007669"/>
    <property type="project" value="UniProtKB-KW"/>
</dbReference>
<evidence type="ECO:0000313" key="8">
    <source>
        <dbReference type="EMBL" id="KAA3461474.1"/>
    </source>
</evidence>
<evidence type="ECO:0000256" key="5">
    <source>
        <dbReference type="ARBA" id="ARBA00022801"/>
    </source>
</evidence>
<keyword evidence="2" id="KW-0548">Nucleotidyltransferase</keyword>
<gene>
    <name evidence="8" type="ORF">EPI10_028041</name>
</gene>
<proteinExistence type="predicted"/>
<protein>
    <submittedName>
        <fullName evidence="8">Integrase, catalytic core</fullName>
    </submittedName>
</protein>
<dbReference type="Gene3D" id="3.30.70.270">
    <property type="match status" value="1"/>
</dbReference>
<dbReference type="OrthoDB" id="415724at2759"/>
<evidence type="ECO:0000256" key="3">
    <source>
        <dbReference type="ARBA" id="ARBA00022722"/>
    </source>
</evidence>
<evidence type="ECO:0000256" key="1">
    <source>
        <dbReference type="ARBA" id="ARBA00022679"/>
    </source>
</evidence>
<organism evidence="8 9">
    <name type="scientific">Gossypium australe</name>
    <dbReference type="NCBI Taxonomy" id="47621"/>
    <lineage>
        <taxon>Eukaryota</taxon>
        <taxon>Viridiplantae</taxon>
        <taxon>Streptophyta</taxon>
        <taxon>Embryophyta</taxon>
        <taxon>Tracheophyta</taxon>
        <taxon>Spermatophyta</taxon>
        <taxon>Magnoliopsida</taxon>
        <taxon>eudicotyledons</taxon>
        <taxon>Gunneridae</taxon>
        <taxon>Pentapetalae</taxon>
        <taxon>rosids</taxon>
        <taxon>malvids</taxon>
        <taxon>Malvales</taxon>
        <taxon>Malvaceae</taxon>
        <taxon>Malvoideae</taxon>
        <taxon>Gossypium</taxon>
    </lineage>
</organism>
<dbReference type="PANTHER" id="PTHR34072">
    <property type="entry name" value="ENZYMATIC POLYPROTEIN-RELATED"/>
    <property type="match status" value="1"/>
</dbReference>
<dbReference type="CDD" id="cd09274">
    <property type="entry name" value="RNase_HI_RT_Ty3"/>
    <property type="match status" value="1"/>
</dbReference>
<evidence type="ECO:0000313" key="9">
    <source>
        <dbReference type="Proteomes" id="UP000325315"/>
    </source>
</evidence>
<dbReference type="Pfam" id="PF17917">
    <property type="entry name" value="RT_RNaseH"/>
    <property type="match status" value="1"/>
</dbReference>
<keyword evidence="9" id="KW-1185">Reference proteome</keyword>
<keyword evidence="3" id="KW-0540">Nuclease</keyword>